<keyword evidence="6 11" id="KW-1133">Transmembrane helix</keyword>
<keyword evidence="13" id="KW-1185">Reference proteome</keyword>
<evidence type="ECO:0000256" key="1">
    <source>
        <dbReference type="ARBA" id="ARBA00004292"/>
    </source>
</evidence>
<feature type="transmembrane region" description="Helical" evidence="11">
    <location>
        <begin position="123"/>
        <end position="144"/>
    </location>
</feature>
<evidence type="ECO:0000256" key="9">
    <source>
        <dbReference type="ARBA" id="ARBA00030608"/>
    </source>
</evidence>
<comment type="similarity">
    <text evidence="2">Belongs to the complex I NDUFA11 subunit family.</text>
</comment>
<evidence type="ECO:0000256" key="2">
    <source>
        <dbReference type="ARBA" id="ARBA00008699"/>
    </source>
</evidence>
<dbReference type="GO" id="GO:0045271">
    <property type="term" value="C:respiratory chain complex I"/>
    <property type="evidence" value="ECO:0007669"/>
    <property type="project" value="InterPro"/>
</dbReference>
<evidence type="ECO:0000256" key="6">
    <source>
        <dbReference type="ARBA" id="ARBA00022989"/>
    </source>
</evidence>
<comment type="caution">
    <text evidence="12">The sequence shown here is derived from an EMBL/GenBank/DDBJ whole genome shotgun (WGS) entry which is preliminary data.</text>
</comment>
<dbReference type="PANTHER" id="PTHR21382">
    <property type="entry name" value="NADH-UBIQUINONE OXIDOREDUCTASE SUBUNIT"/>
    <property type="match status" value="1"/>
</dbReference>
<name>A0AAV7KBL3_9METZ</name>
<sequence>MKSVSEVKLKTVEGFQVEDGNQCGDKVVYAGGCFAAAGLIAGATQGAYPQFWPKVSIRGPKIMMTFYLMGRHSITWGLAAAAFAAGACLTAKYRNKEGVSSCLVGGVLGGVIFGIRYRATHSVAWTTTGIGILMATMTSVFKLFHGSYLPVMPEEQPKTYMLTKRKEYRDVEMKEINAQREIEYQEWKNRQ</sequence>
<feature type="transmembrane region" description="Helical" evidence="11">
    <location>
        <begin position="73"/>
        <end position="91"/>
    </location>
</feature>
<keyword evidence="5" id="KW-0999">Mitochondrion inner membrane</keyword>
<evidence type="ECO:0000313" key="13">
    <source>
        <dbReference type="Proteomes" id="UP001165289"/>
    </source>
</evidence>
<evidence type="ECO:0000256" key="7">
    <source>
        <dbReference type="ARBA" id="ARBA00023128"/>
    </source>
</evidence>
<dbReference type="EMBL" id="JAKMXF010000088">
    <property type="protein sequence ID" value="KAI6658637.1"/>
    <property type="molecule type" value="Genomic_DNA"/>
</dbReference>
<evidence type="ECO:0000256" key="4">
    <source>
        <dbReference type="ARBA" id="ARBA00022692"/>
    </source>
</evidence>
<evidence type="ECO:0000256" key="11">
    <source>
        <dbReference type="SAM" id="Phobius"/>
    </source>
</evidence>
<dbReference type="AlphaFoldDB" id="A0AAV7KBL3"/>
<dbReference type="Proteomes" id="UP001165289">
    <property type="component" value="Unassembled WGS sequence"/>
</dbReference>
<feature type="transmembrane region" description="Helical" evidence="11">
    <location>
        <begin position="98"/>
        <end position="117"/>
    </location>
</feature>
<accession>A0AAV7KBL3</accession>
<reference evidence="12 13" key="1">
    <citation type="journal article" date="2023" name="BMC Biol.">
        <title>The compact genome of the sponge Oopsacas minuta (Hexactinellida) is lacking key metazoan core genes.</title>
        <authorList>
            <person name="Santini S."/>
            <person name="Schenkelaars Q."/>
            <person name="Jourda C."/>
            <person name="Duchesne M."/>
            <person name="Belahbib H."/>
            <person name="Rocher C."/>
            <person name="Selva M."/>
            <person name="Riesgo A."/>
            <person name="Vervoort M."/>
            <person name="Leys S.P."/>
            <person name="Kodjabachian L."/>
            <person name="Le Bivic A."/>
            <person name="Borchiellini C."/>
            <person name="Claverie J.M."/>
            <person name="Renard E."/>
        </authorList>
    </citation>
    <scope>NUCLEOTIDE SEQUENCE [LARGE SCALE GENOMIC DNA]</scope>
    <source>
        <strain evidence="12">SPO-2</strain>
    </source>
</reference>
<keyword evidence="8 11" id="KW-0472">Membrane</keyword>
<dbReference type="GO" id="GO:0006120">
    <property type="term" value="P:mitochondrial electron transport, NADH to ubiquinone"/>
    <property type="evidence" value="ECO:0007669"/>
    <property type="project" value="InterPro"/>
</dbReference>
<dbReference type="PANTHER" id="PTHR21382:SF1">
    <property type="entry name" value="NADH DEHYDROGENASE [UBIQUINONE] 1 ALPHA SUBCOMPLEX SUBUNIT 11"/>
    <property type="match status" value="1"/>
</dbReference>
<evidence type="ECO:0000256" key="10">
    <source>
        <dbReference type="ARBA" id="ARBA00031497"/>
    </source>
</evidence>
<evidence type="ECO:0000256" key="3">
    <source>
        <dbReference type="ARBA" id="ARBA00018191"/>
    </source>
</evidence>
<gene>
    <name evidence="12" type="ORF">LOD99_15435</name>
</gene>
<evidence type="ECO:0000256" key="8">
    <source>
        <dbReference type="ARBA" id="ARBA00023136"/>
    </source>
</evidence>
<proteinExistence type="inferred from homology"/>
<evidence type="ECO:0000256" key="5">
    <source>
        <dbReference type="ARBA" id="ARBA00022792"/>
    </source>
</evidence>
<comment type="subcellular location">
    <subcellularLocation>
        <location evidence="1">Mitochondrion inner membrane</location>
        <topology evidence="1">Multi-pass membrane protein</topology>
        <orientation evidence="1">Matrix side</orientation>
    </subcellularLocation>
</comment>
<organism evidence="12 13">
    <name type="scientific">Oopsacas minuta</name>
    <dbReference type="NCBI Taxonomy" id="111878"/>
    <lineage>
        <taxon>Eukaryota</taxon>
        <taxon>Metazoa</taxon>
        <taxon>Porifera</taxon>
        <taxon>Hexactinellida</taxon>
        <taxon>Hexasterophora</taxon>
        <taxon>Lyssacinosida</taxon>
        <taxon>Leucopsacidae</taxon>
        <taxon>Oopsacas</taxon>
    </lineage>
</organism>
<keyword evidence="7" id="KW-0496">Mitochondrion</keyword>
<protein>
    <recommendedName>
        <fullName evidence="3">NADH dehydrogenase [ubiquinone] 1 alpha subcomplex subunit 11</fullName>
    </recommendedName>
    <alternativeName>
        <fullName evidence="9">Complex I-B14.7</fullName>
    </alternativeName>
    <alternativeName>
        <fullName evidence="10">NADH-ubiquinone oxidoreductase subunit B14.7</fullName>
    </alternativeName>
</protein>
<evidence type="ECO:0000313" key="12">
    <source>
        <dbReference type="EMBL" id="KAI6658637.1"/>
    </source>
</evidence>
<keyword evidence="4 11" id="KW-0812">Transmembrane</keyword>
<dbReference type="InterPro" id="IPR039205">
    <property type="entry name" value="NDUFA11"/>
</dbReference>
<dbReference type="GO" id="GO:0005743">
    <property type="term" value="C:mitochondrial inner membrane"/>
    <property type="evidence" value="ECO:0007669"/>
    <property type="project" value="UniProtKB-SubCell"/>
</dbReference>